<dbReference type="Proteomes" id="UP000184221">
    <property type="component" value="Unassembled WGS sequence"/>
</dbReference>
<gene>
    <name evidence="3" type="ORF">SAMN05443551_2831</name>
</gene>
<dbReference type="Gene3D" id="3.40.50.261">
    <property type="entry name" value="Succinyl-CoA synthetase domains"/>
    <property type="match status" value="2"/>
</dbReference>
<name>A0A1M5VEB1_9RHOB</name>
<dbReference type="Gene3D" id="3.40.50.720">
    <property type="entry name" value="NAD(P)-binding Rossmann-like Domain"/>
    <property type="match status" value="1"/>
</dbReference>
<dbReference type="Gene3D" id="3.30.470.20">
    <property type="entry name" value="ATP-grasp fold, B domain"/>
    <property type="match status" value="1"/>
</dbReference>
<dbReference type="SUPFAM" id="SSF51735">
    <property type="entry name" value="NAD(P)-binding Rossmann-fold domains"/>
    <property type="match status" value="1"/>
</dbReference>
<dbReference type="GO" id="GO:0006099">
    <property type="term" value="P:tricarboxylic acid cycle"/>
    <property type="evidence" value="ECO:0007669"/>
    <property type="project" value="UniProtKB-KW"/>
</dbReference>
<dbReference type="GO" id="GO:0005524">
    <property type="term" value="F:ATP binding"/>
    <property type="evidence" value="ECO:0007669"/>
    <property type="project" value="InterPro"/>
</dbReference>
<dbReference type="SUPFAM" id="SSF52210">
    <property type="entry name" value="Succinyl-CoA synthetase domains"/>
    <property type="match status" value="2"/>
</dbReference>
<dbReference type="SMART" id="SM00881">
    <property type="entry name" value="CoA_binding"/>
    <property type="match status" value="1"/>
</dbReference>
<evidence type="ECO:0000313" key="3">
    <source>
        <dbReference type="EMBL" id="SHH73570.1"/>
    </source>
</evidence>
<keyword evidence="1" id="KW-0816">Tricarboxylic acid cycle</keyword>
<dbReference type="InterPro" id="IPR016102">
    <property type="entry name" value="Succinyl-CoA_synth-like"/>
</dbReference>
<proteinExistence type="predicted"/>
<sequence>MNLPTLDRLFRPESVAVLGGGAWCRSVLSSLKGIGFDGSVWHIHPAAENAVPRIEDLPVPPDACFIGVNRMATIDAVADLSKRGAGGAVCFASGFAEAQDGQALSAALLAAAGEMPIIGPNCYGFVNALDGAALWPDVHGLVSVDRGVAILTQSSNIALNLTMQRRGLPIGFVGTAGNQAQVGLSEMAEHLLHDPRITALGLYIEGVGDLDAFQRMAQTASSLGKPVMALKSGRSEAAQTAAVSHTASMTGSDAGAEALFARLGIVRVYSLDAMIEALKHAHLYGAAKPGPIASLSCSGGEASLMADGADARNVTFAPITDAQDRALSEVLGPLVTRANPLDYHTFIWDDVEKMTEVYTTMARGPAELTAIVVDFPREDRCQTSAWDSVEAASVSARDASGKPIALLSSIPEGIPEATAERLMAQGVLPINGLEAGLDMVAALYAGRSAADPQREIVRSGALSRAVILDEAASKMELALHGADVPTFFLAQTPEEAAKECVPMLPVVLKTRGMAHKSDRDGVALGLATPHAVLAAANRMGSDGFLVEEMIPDGIAELLVAVVADPAHGYVLTIGAGGVLTELWRDTQHLLVPATEAEIDAALDRLRIAPLLAGYRGKPGVDRATLLAAVRAVQDYVIAKQGRVAEVEVNPLIVTPTRAVVADALIRGEL</sequence>
<organism evidence="3 4">
    <name type="scientific">Marivita hallyeonensis</name>
    <dbReference type="NCBI Taxonomy" id="996342"/>
    <lineage>
        <taxon>Bacteria</taxon>
        <taxon>Pseudomonadati</taxon>
        <taxon>Pseudomonadota</taxon>
        <taxon>Alphaproteobacteria</taxon>
        <taxon>Rhodobacterales</taxon>
        <taxon>Roseobacteraceae</taxon>
        <taxon>Marivita</taxon>
    </lineage>
</organism>
<evidence type="ECO:0000256" key="1">
    <source>
        <dbReference type="ARBA" id="ARBA00022532"/>
    </source>
</evidence>
<evidence type="ECO:0000313" key="4">
    <source>
        <dbReference type="Proteomes" id="UP000184221"/>
    </source>
</evidence>
<dbReference type="Gene3D" id="3.30.1490.20">
    <property type="entry name" value="ATP-grasp fold, A domain"/>
    <property type="match status" value="1"/>
</dbReference>
<accession>A0A1M5VEB1</accession>
<dbReference type="InterPro" id="IPR013815">
    <property type="entry name" value="ATP_grasp_subdomain_1"/>
</dbReference>
<dbReference type="PANTHER" id="PTHR42793:SF4">
    <property type="entry name" value="BLL6376 PROTEIN"/>
    <property type="match status" value="1"/>
</dbReference>
<dbReference type="SUPFAM" id="SSF56059">
    <property type="entry name" value="Glutathione synthetase ATP-binding domain-like"/>
    <property type="match status" value="1"/>
</dbReference>
<reference evidence="3 4" key="1">
    <citation type="submission" date="2016-11" db="EMBL/GenBank/DDBJ databases">
        <authorList>
            <person name="Jaros S."/>
            <person name="Januszkiewicz K."/>
            <person name="Wedrychowicz H."/>
        </authorList>
    </citation>
    <scope>NUCLEOTIDE SEQUENCE [LARGE SCALE GENOMIC DNA]</scope>
    <source>
        <strain evidence="3 4">DSM 29431</strain>
    </source>
</reference>
<evidence type="ECO:0000259" key="2">
    <source>
        <dbReference type="SMART" id="SM00881"/>
    </source>
</evidence>
<dbReference type="STRING" id="996342.SAMN05443551_2831"/>
<dbReference type="EMBL" id="FQXC01000004">
    <property type="protein sequence ID" value="SHH73570.1"/>
    <property type="molecule type" value="Genomic_DNA"/>
</dbReference>
<protein>
    <submittedName>
        <fullName evidence="3">Acyl-CoA synthetase (NDP forming)</fullName>
    </submittedName>
</protein>
<dbReference type="InterPro" id="IPR003781">
    <property type="entry name" value="CoA-bd"/>
</dbReference>
<dbReference type="Pfam" id="PF13380">
    <property type="entry name" value="CoA_binding_2"/>
    <property type="match status" value="1"/>
</dbReference>
<dbReference type="RefSeq" id="WP_342716035.1">
    <property type="nucleotide sequence ID" value="NZ_FQXC01000004.1"/>
</dbReference>
<dbReference type="PANTHER" id="PTHR42793">
    <property type="entry name" value="COA BINDING DOMAIN CONTAINING PROTEIN"/>
    <property type="match status" value="1"/>
</dbReference>
<dbReference type="Pfam" id="PF13549">
    <property type="entry name" value="ATP-grasp_5"/>
    <property type="match status" value="1"/>
</dbReference>
<dbReference type="Pfam" id="PF13607">
    <property type="entry name" value="Succ_CoA_lig"/>
    <property type="match status" value="1"/>
</dbReference>
<feature type="domain" description="CoA-binding" evidence="2">
    <location>
        <begin position="9"/>
        <end position="95"/>
    </location>
</feature>
<dbReference type="AlphaFoldDB" id="A0A1M5VEB1"/>
<keyword evidence="4" id="KW-1185">Reference proteome</keyword>
<dbReference type="InterPro" id="IPR032875">
    <property type="entry name" value="Succ_CoA_lig_flav_dom"/>
</dbReference>
<dbReference type="InterPro" id="IPR036291">
    <property type="entry name" value="NAD(P)-bd_dom_sf"/>
</dbReference>